<dbReference type="EMBL" id="MN848327">
    <property type="protein sequence ID" value="QIS33501.1"/>
    <property type="molecule type" value="Genomic_DNA"/>
</dbReference>
<organism evidence="1">
    <name type="scientific">Escherichia coli</name>
    <dbReference type="NCBI Taxonomy" id="562"/>
    <lineage>
        <taxon>Bacteria</taxon>
        <taxon>Pseudomonadati</taxon>
        <taxon>Pseudomonadota</taxon>
        <taxon>Gammaproteobacteria</taxon>
        <taxon>Enterobacterales</taxon>
        <taxon>Enterobacteriaceae</taxon>
        <taxon>Escherichia</taxon>
    </lineage>
</organism>
<protein>
    <submittedName>
        <fullName evidence="1">Uncharacterized protein</fullName>
    </submittedName>
</protein>
<accession>A0A6H0A1G6</accession>
<gene>
    <name evidence="1" type="ORF">pT16RC-1_00005</name>
</gene>
<reference evidence="1" key="1">
    <citation type="submission" date="2019-12" db="EMBL/GenBank/DDBJ databases">
        <title>The complete sequence of a plasmid.</title>
        <authorList>
            <person name="He D."/>
            <person name="Wang L."/>
            <person name="Li R."/>
        </authorList>
    </citation>
    <scope>NUCLEOTIDE SEQUENCE</scope>
    <source>
        <strain evidence="1">T16RC</strain>
        <plasmid evidence="1">pT16RC-1</plasmid>
    </source>
</reference>
<proteinExistence type="predicted"/>
<keyword evidence="1" id="KW-0614">Plasmid</keyword>
<name>A0A6H0A1G6_ECOLX</name>
<geneLocation type="plasmid" evidence="1">
    <name>pT16RC-1</name>
</geneLocation>
<dbReference type="AlphaFoldDB" id="A0A6H0A1G6"/>
<evidence type="ECO:0000313" key="1">
    <source>
        <dbReference type="EMBL" id="QIS33501.1"/>
    </source>
</evidence>
<sequence>MIAIFKKVGVTHYVYSIYHFQIVIKIRLPERQKQKKSIKQKCMVSILPPATLAP</sequence>